<dbReference type="GO" id="GO:0022625">
    <property type="term" value="C:cytosolic large ribosomal subunit"/>
    <property type="evidence" value="ECO:0007669"/>
    <property type="project" value="TreeGrafter"/>
</dbReference>
<keyword evidence="4" id="KW-0694">RNA-binding</keyword>
<dbReference type="Proteomes" id="UP000178690">
    <property type="component" value="Unassembled WGS sequence"/>
</dbReference>
<keyword evidence="2 4" id="KW-0689">Ribosomal protein</keyword>
<accession>A0A1G2PMC4</accession>
<comment type="function">
    <text evidence="4">Binds to the 23S rRNA.</text>
</comment>
<dbReference type="PANTHER" id="PTHR12934">
    <property type="entry name" value="50S RIBOSOMAL PROTEIN L15"/>
    <property type="match status" value="1"/>
</dbReference>
<dbReference type="STRING" id="1802363.A2682_00360"/>
<dbReference type="EMBL" id="MHST01000009">
    <property type="protein sequence ID" value="OHA49466.1"/>
    <property type="molecule type" value="Genomic_DNA"/>
</dbReference>
<feature type="domain" description="Large ribosomal subunit protein uL15/eL18" evidence="6">
    <location>
        <begin position="74"/>
        <end position="142"/>
    </location>
</feature>
<dbReference type="InterPro" id="IPR036227">
    <property type="entry name" value="Ribosomal_uL15/eL18_sf"/>
</dbReference>
<evidence type="ECO:0000259" key="6">
    <source>
        <dbReference type="Pfam" id="PF00828"/>
    </source>
</evidence>
<gene>
    <name evidence="4" type="primary">rplO</name>
    <name evidence="7" type="ORF">A2682_00360</name>
</gene>
<evidence type="ECO:0000256" key="1">
    <source>
        <dbReference type="ARBA" id="ARBA00007320"/>
    </source>
</evidence>
<keyword evidence="4" id="KW-0699">rRNA-binding</keyword>
<evidence type="ECO:0000256" key="5">
    <source>
        <dbReference type="SAM" id="MobiDB-lite"/>
    </source>
</evidence>
<dbReference type="PANTHER" id="PTHR12934:SF11">
    <property type="entry name" value="LARGE RIBOSOMAL SUBUNIT PROTEIN UL15M"/>
    <property type="match status" value="1"/>
</dbReference>
<evidence type="ECO:0000256" key="2">
    <source>
        <dbReference type="ARBA" id="ARBA00022980"/>
    </source>
</evidence>
<dbReference type="GO" id="GO:0006412">
    <property type="term" value="P:translation"/>
    <property type="evidence" value="ECO:0007669"/>
    <property type="project" value="UniProtKB-UniRule"/>
</dbReference>
<dbReference type="Gene3D" id="3.100.10.10">
    <property type="match status" value="1"/>
</dbReference>
<dbReference type="InterPro" id="IPR030878">
    <property type="entry name" value="Ribosomal_uL15"/>
</dbReference>
<feature type="compositionally biased region" description="Basic residues" evidence="5">
    <location>
        <begin position="7"/>
        <end position="23"/>
    </location>
</feature>
<dbReference type="AlphaFoldDB" id="A0A1G2PMC4"/>
<reference evidence="7 8" key="1">
    <citation type="journal article" date="2016" name="Nat. Commun.">
        <title>Thousands of microbial genomes shed light on interconnected biogeochemical processes in an aquifer system.</title>
        <authorList>
            <person name="Anantharaman K."/>
            <person name="Brown C.T."/>
            <person name="Hug L.A."/>
            <person name="Sharon I."/>
            <person name="Castelle C.J."/>
            <person name="Probst A.J."/>
            <person name="Thomas B.C."/>
            <person name="Singh A."/>
            <person name="Wilkins M.J."/>
            <person name="Karaoz U."/>
            <person name="Brodie E.L."/>
            <person name="Williams K.H."/>
            <person name="Hubbard S.S."/>
            <person name="Banfield J.F."/>
        </authorList>
    </citation>
    <scope>NUCLEOTIDE SEQUENCE [LARGE SCALE GENOMIC DNA]</scope>
    <source>
        <strain evidence="8">RIFCSPHIGHO2_01_FULL_58_15</strain>
    </source>
</reference>
<comment type="subunit">
    <text evidence="4">Part of the 50S ribosomal subunit.</text>
</comment>
<dbReference type="InterPro" id="IPR021131">
    <property type="entry name" value="Ribosomal_uL15/eL18"/>
</dbReference>
<evidence type="ECO:0000313" key="8">
    <source>
        <dbReference type="Proteomes" id="UP000178690"/>
    </source>
</evidence>
<name>A0A1G2PMC4_TERXR</name>
<comment type="similarity">
    <text evidence="1 4">Belongs to the universal ribosomal protein uL15 family.</text>
</comment>
<evidence type="ECO:0000256" key="4">
    <source>
        <dbReference type="HAMAP-Rule" id="MF_01341"/>
    </source>
</evidence>
<organism evidence="7 8">
    <name type="scientific">Terrybacteria sp. (strain RIFCSPHIGHO2_01_FULL_58_15)</name>
    <dbReference type="NCBI Taxonomy" id="1802363"/>
    <lineage>
        <taxon>Bacteria</taxon>
        <taxon>Candidatus Terryibacteriota</taxon>
    </lineage>
</organism>
<evidence type="ECO:0000256" key="3">
    <source>
        <dbReference type="ARBA" id="ARBA00023274"/>
    </source>
</evidence>
<dbReference type="HAMAP" id="MF_01341">
    <property type="entry name" value="Ribosomal_uL15"/>
    <property type="match status" value="1"/>
</dbReference>
<dbReference type="InterPro" id="IPR005749">
    <property type="entry name" value="Ribosomal_uL15_bac-type"/>
</dbReference>
<feature type="region of interest" description="Disordered" evidence="5">
    <location>
        <begin position="1"/>
        <end position="40"/>
    </location>
</feature>
<dbReference type="GO" id="GO:0019843">
    <property type="term" value="F:rRNA binding"/>
    <property type="evidence" value="ECO:0007669"/>
    <property type="project" value="UniProtKB-UniRule"/>
</dbReference>
<protein>
    <recommendedName>
        <fullName evidence="4">Large ribosomal subunit protein uL15</fullName>
    </recommendedName>
</protein>
<sequence length="142" mass="15345">MQLHTLKATHRGRRGRRIGRGGKRGTYSGKGVKGQKSRAGAKIRPAIRDYIKSIPKLRGEEFPALPGREKIQILHLADLRAAFSEGSLVTPKTLVTAGLLISAKDAVKLLADGEPPEKLVVRGVAVSHSAREKIVQRGGKVE</sequence>
<dbReference type="SUPFAM" id="SSF52080">
    <property type="entry name" value="Ribosomal proteins L15p and L18e"/>
    <property type="match status" value="1"/>
</dbReference>
<comment type="caution">
    <text evidence="7">The sequence shown here is derived from an EMBL/GenBank/DDBJ whole genome shotgun (WGS) entry which is preliminary data.</text>
</comment>
<evidence type="ECO:0000313" key="7">
    <source>
        <dbReference type="EMBL" id="OHA49466.1"/>
    </source>
</evidence>
<proteinExistence type="inferred from homology"/>
<keyword evidence="3 4" id="KW-0687">Ribonucleoprotein</keyword>
<dbReference type="GO" id="GO:0003735">
    <property type="term" value="F:structural constituent of ribosome"/>
    <property type="evidence" value="ECO:0007669"/>
    <property type="project" value="InterPro"/>
</dbReference>
<dbReference type="Pfam" id="PF00828">
    <property type="entry name" value="Ribosomal_L27A"/>
    <property type="match status" value="1"/>
</dbReference>